<proteinExistence type="predicted"/>
<sequence>MTVDRSVRDAAHSVDGEAAVRGGTDTHADTAIPSRPDRAGTSRSDTDGAGTARSTRPGTPGLGTTRIGDRATDTARSTALGASLARIDAAQDRFTLTASASGPDWIRCSDLLDDPQHLTAWWARTTQWLQDTYGEAPGRTALAYVMSWYLRIPAYAGAALLFHERRVPSLRPDDLAVRLATDGRPSPEAIAVLGKGFACLPFDPACADPQTSVAADERELAAILRGRYTGHAARFVRTYRRAGRIGTHTLWSAATDALDDCLWWAGRDCGDEGAGVADATLVLDAPFAPLTSPSTLGTDDDGWARRRQSCCFTHLLPGRDECAGCPRLRRRTPERQPWDRNHEAPNCEDRHRGD</sequence>
<dbReference type="AlphaFoldDB" id="A0A839XQY2"/>
<comment type="caution">
    <text evidence="3">The sequence shown here is derived from an EMBL/GenBank/DDBJ whole genome shotgun (WGS) entry which is preliminary data.</text>
</comment>
<feature type="region of interest" description="Disordered" evidence="1">
    <location>
        <begin position="1"/>
        <end position="74"/>
    </location>
</feature>
<feature type="compositionally biased region" description="Low complexity" evidence="1">
    <location>
        <begin position="55"/>
        <end position="66"/>
    </location>
</feature>
<dbReference type="Proteomes" id="UP000564573">
    <property type="component" value="Unassembled WGS sequence"/>
</dbReference>
<feature type="compositionally biased region" description="Basic and acidic residues" evidence="1">
    <location>
        <begin position="35"/>
        <end position="46"/>
    </location>
</feature>
<feature type="region of interest" description="Disordered" evidence="1">
    <location>
        <begin position="334"/>
        <end position="354"/>
    </location>
</feature>
<dbReference type="Pfam" id="PF11575">
    <property type="entry name" value="FhuF_C"/>
    <property type="match status" value="1"/>
</dbReference>
<protein>
    <recommendedName>
        <fullName evidence="2">Ferric siderophore reductase C-terminal domain-containing protein</fullName>
    </recommendedName>
</protein>
<feature type="compositionally biased region" description="Basic and acidic residues" evidence="1">
    <location>
        <begin position="1"/>
        <end position="15"/>
    </location>
</feature>
<keyword evidence="4" id="KW-1185">Reference proteome</keyword>
<evidence type="ECO:0000313" key="3">
    <source>
        <dbReference type="EMBL" id="MBB3663328.1"/>
    </source>
</evidence>
<evidence type="ECO:0000313" key="4">
    <source>
        <dbReference type="Proteomes" id="UP000564573"/>
    </source>
</evidence>
<reference evidence="3 4" key="1">
    <citation type="submission" date="2020-08" db="EMBL/GenBank/DDBJ databases">
        <title>Sequencing the genomes of 1000 actinobacteria strains.</title>
        <authorList>
            <person name="Klenk H.-P."/>
        </authorList>
    </citation>
    <scope>NUCLEOTIDE SEQUENCE [LARGE SCALE GENOMIC DNA]</scope>
    <source>
        <strain evidence="3 4">DSM 45267</strain>
    </source>
</reference>
<evidence type="ECO:0000256" key="1">
    <source>
        <dbReference type="SAM" id="MobiDB-lite"/>
    </source>
</evidence>
<accession>A0A839XQY2</accession>
<evidence type="ECO:0000259" key="2">
    <source>
        <dbReference type="Pfam" id="PF11575"/>
    </source>
</evidence>
<dbReference type="RefSeq" id="WP_228726006.1">
    <property type="nucleotide sequence ID" value="NZ_JACIBS010000001.1"/>
</dbReference>
<feature type="domain" description="Ferric siderophore reductase C-terminal" evidence="2">
    <location>
        <begin position="307"/>
        <end position="327"/>
    </location>
</feature>
<name>A0A839XQY2_9PSEU</name>
<gene>
    <name evidence="3" type="ORF">FB384_002232</name>
</gene>
<dbReference type="GO" id="GO:0051537">
    <property type="term" value="F:2 iron, 2 sulfur cluster binding"/>
    <property type="evidence" value="ECO:0007669"/>
    <property type="project" value="InterPro"/>
</dbReference>
<dbReference type="InterPro" id="IPR024726">
    <property type="entry name" value="FhuF_C"/>
</dbReference>
<dbReference type="EMBL" id="JACIBS010000001">
    <property type="protein sequence ID" value="MBB3663328.1"/>
    <property type="molecule type" value="Genomic_DNA"/>
</dbReference>
<organism evidence="3 4">
    <name type="scientific">Prauserella sediminis</name>
    <dbReference type="NCBI Taxonomy" id="577680"/>
    <lineage>
        <taxon>Bacteria</taxon>
        <taxon>Bacillati</taxon>
        <taxon>Actinomycetota</taxon>
        <taxon>Actinomycetes</taxon>
        <taxon>Pseudonocardiales</taxon>
        <taxon>Pseudonocardiaceae</taxon>
        <taxon>Prauserella</taxon>
        <taxon>Prauserella salsuginis group</taxon>
    </lineage>
</organism>